<feature type="compositionally biased region" description="Low complexity" evidence="1">
    <location>
        <begin position="168"/>
        <end position="189"/>
    </location>
</feature>
<dbReference type="OrthoDB" id="5844122at2759"/>
<dbReference type="SMART" id="SM00355">
    <property type="entry name" value="ZnF_C2H2"/>
    <property type="match status" value="2"/>
</dbReference>
<evidence type="ECO:0000313" key="4">
    <source>
        <dbReference type="Proteomes" id="UP000038040"/>
    </source>
</evidence>
<name>A0A0N4U0R9_DRAME</name>
<evidence type="ECO:0000256" key="1">
    <source>
        <dbReference type="SAM" id="MobiDB-lite"/>
    </source>
</evidence>
<dbReference type="Gene3D" id="3.30.160.60">
    <property type="entry name" value="Classic Zinc Finger"/>
    <property type="match status" value="1"/>
</dbReference>
<protein>
    <submittedName>
        <fullName evidence="6">C2H2-type domain-containing protein</fullName>
    </submittedName>
</protein>
<keyword evidence="5" id="KW-1185">Reference proteome</keyword>
<reference evidence="6" key="1">
    <citation type="submission" date="2017-02" db="UniProtKB">
        <authorList>
            <consortium name="WormBaseParasite"/>
        </authorList>
    </citation>
    <scope>IDENTIFICATION</scope>
</reference>
<evidence type="ECO:0000259" key="2">
    <source>
        <dbReference type="SMART" id="SM00355"/>
    </source>
</evidence>
<proteinExistence type="predicted"/>
<feature type="domain" description="C2H2-type" evidence="2">
    <location>
        <begin position="249"/>
        <end position="272"/>
    </location>
</feature>
<feature type="domain" description="C2H2-type" evidence="2">
    <location>
        <begin position="428"/>
        <end position="451"/>
    </location>
</feature>
<evidence type="ECO:0000313" key="3">
    <source>
        <dbReference type="EMBL" id="VDN54545.1"/>
    </source>
</evidence>
<dbReference type="WBParaSite" id="DME_0000015801-mRNA-1">
    <property type="protein sequence ID" value="DME_0000015801-mRNA-1"/>
    <property type="gene ID" value="DME_0000015801"/>
</dbReference>
<organism evidence="4 6">
    <name type="scientific">Dracunculus medinensis</name>
    <name type="common">Guinea worm</name>
    <dbReference type="NCBI Taxonomy" id="318479"/>
    <lineage>
        <taxon>Eukaryota</taxon>
        <taxon>Metazoa</taxon>
        <taxon>Ecdysozoa</taxon>
        <taxon>Nematoda</taxon>
        <taxon>Chromadorea</taxon>
        <taxon>Rhabditida</taxon>
        <taxon>Spirurina</taxon>
        <taxon>Dracunculoidea</taxon>
        <taxon>Dracunculidae</taxon>
        <taxon>Dracunculus</taxon>
    </lineage>
</organism>
<evidence type="ECO:0000313" key="5">
    <source>
        <dbReference type="Proteomes" id="UP000274756"/>
    </source>
</evidence>
<dbReference type="STRING" id="318479.A0A0N4U0R9"/>
<feature type="region of interest" description="Disordered" evidence="1">
    <location>
        <begin position="167"/>
        <end position="189"/>
    </location>
</feature>
<accession>A0A0N4U0R9</accession>
<dbReference type="InterPro" id="IPR013087">
    <property type="entry name" value="Znf_C2H2_type"/>
</dbReference>
<dbReference type="EMBL" id="UYYG01001150">
    <property type="protein sequence ID" value="VDN54545.1"/>
    <property type="molecule type" value="Genomic_DNA"/>
</dbReference>
<dbReference type="AlphaFoldDB" id="A0A0N4U0R9"/>
<dbReference type="Proteomes" id="UP000038040">
    <property type="component" value="Unplaced"/>
</dbReference>
<dbReference type="Proteomes" id="UP000274756">
    <property type="component" value="Unassembled WGS sequence"/>
</dbReference>
<gene>
    <name evidence="3" type="ORF">DME_LOCUS4518</name>
</gene>
<reference evidence="3 5" key="2">
    <citation type="submission" date="2018-11" db="EMBL/GenBank/DDBJ databases">
        <authorList>
            <consortium name="Pathogen Informatics"/>
        </authorList>
    </citation>
    <scope>NUCLEOTIDE SEQUENCE [LARGE SCALE GENOMIC DNA]</scope>
</reference>
<evidence type="ECO:0000313" key="6">
    <source>
        <dbReference type="WBParaSite" id="DME_0000015801-mRNA-1"/>
    </source>
</evidence>
<sequence length="506" mass="58236">MSRPHLQALQSCTIEHYRKDQMENHHSKFHGKIDSNLMEDKTTQLFSTCQDLSMQLLGTAGNTPGPTAEKAQLAYNESLATYAMNQSRKRKRYTIPDVFASKELRTASSSFAKISCQNLCKLESNLRSQKLAKPYQSLLNEQNINSNVENSKNFSPHVYESESLRLTSSSQLPSPVSSSVNSEGSKGASDTIKLSMDDFLKFNRSRYRVHHMFNYYCSYIIWLTDKFFIRIRGLHVLNHLAKDVGINRYACKLCDFGHERSQSVQIHSKREHGQDDCIEDRIQLYAKEVQEMSEKCFGFHALYGQDCKGRNKIPVTEESCNEDSQVIDRSCTQTDHLLPKSLPHTTSSIASRFRKLKSRRFGIRKQPSRSKRKEMAILREKSIKFGGAQYIRKRTNETAQCEVILKCGVEITSRLIHHAYTHLNKNLFLCPICNLGSSNRDTMIRHIRDIHDSSFNPTDDRITYAKEIKEIIKACFSDFFVDAPLPTTEDYAKLYFEPHPPLHMIF</sequence>